<keyword evidence="4" id="KW-0378">Hydrolase</keyword>
<dbReference type="EMBL" id="JMSE01001252">
    <property type="protein sequence ID" value="KDN63253.1"/>
    <property type="molecule type" value="Genomic_DNA"/>
</dbReference>
<dbReference type="SUPFAM" id="SSF117856">
    <property type="entry name" value="AF0104/ALDC/Ptd012-like"/>
    <property type="match status" value="1"/>
</dbReference>
<comment type="subunit">
    <text evidence="2">Monomer.</text>
</comment>
<evidence type="ECO:0000256" key="3">
    <source>
        <dbReference type="ARBA" id="ARBA00022723"/>
    </source>
</evidence>
<evidence type="ECO:0000313" key="9">
    <source>
        <dbReference type="Proteomes" id="UP000027238"/>
    </source>
</evidence>
<comment type="subcellular location">
    <subcellularLocation>
        <location evidence="1">Nucleus</location>
    </subcellularLocation>
</comment>
<keyword evidence="5" id="KW-0862">Zinc</keyword>
<dbReference type="GO" id="GO:0008270">
    <property type="term" value="F:zinc ion binding"/>
    <property type="evidence" value="ECO:0007669"/>
    <property type="project" value="TreeGrafter"/>
</dbReference>
<dbReference type="InterPro" id="IPR015021">
    <property type="entry name" value="C11orf54_DUF1907"/>
</dbReference>
<evidence type="ECO:0000256" key="6">
    <source>
        <dbReference type="ARBA" id="ARBA00023242"/>
    </source>
</evidence>
<evidence type="ECO:0000313" key="8">
    <source>
        <dbReference type="EMBL" id="KDN63253.1"/>
    </source>
</evidence>
<dbReference type="HOGENOM" id="CLU_055541_0_0_1"/>
<dbReference type="Pfam" id="PF08925">
    <property type="entry name" value="DUF1907"/>
    <property type="match status" value="1"/>
</dbReference>
<dbReference type="GO" id="GO:0005634">
    <property type="term" value="C:nucleus"/>
    <property type="evidence" value="ECO:0007669"/>
    <property type="project" value="UniProtKB-SubCell"/>
</dbReference>
<evidence type="ECO:0000256" key="4">
    <source>
        <dbReference type="ARBA" id="ARBA00022801"/>
    </source>
</evidence>
<keyword evidence="6" id="KW-0539">Nucleus</keyword>
<gene>
    <name evidence="8" type="ORF">CSUB01_06507</name>
</gene>
<keyword evidence="9" id="KW-1185">Reference proteome</keyword>
<accession>A0A066X2A5</accession>
<reference evidence="9" key="1">
    <citation type="journal article" date="2014" name="Genome Announc.">
        <title>Draft genome sequence of Colletotrichum sublineola, a destructive pathogen of cultivated sorghum.</title>
        <authorList>
            <person name="Baroncelli R."/>
            <person name="Sanz-Martin J.M."/>
            <person name="Rech G.E."/>
            <person name="Sukno S.A."/>
            <person name="Thon M.R."/>
        </authorList>
    </citation>
    <scope>NUCLEOTIDE SEQUENCE [LARGE SCALE GENOMIC DNA]</scope>
    <source>
        <strain evidence="9">TX430BB</strain>
    </source>
</reference>
<dbReference type="PANTHER" id="PTHR13204">
    <property type="entry name" value="PTD012 PROTEIN"/>
    <property type="match status" value="1"/>
</dbReference>
<comment type="caution">
    <text evidence="8">The sequence shown here is derived from an EMBL/GenBank/DDBJ whole genome shotgun (WGS) entry which is preliminary data.</text>
</comment>
<evidence type="ECO:0000256" key="5">
    <source>
        <dbReference type="ARBA" id="ARBA00022833"/>
    </source>
</evidence>
<sequence>MRVEKFPLSPPSLEELAEQLKAPLAANYKHASVSVVRCPDLRNAPFHLATEGLSGDEKIADVGGQPNLFPRPRLDTIWSLPDIGRHMEMSPEKGSLIGAGAGPFHVIGQNSELAPNLSWSGGIDRVDNQSRVIQIERGTGAVRVGTSPSVDCGLMVNLYGCLGEPGPVLKITAKGRKGPEKSFTECIRKGLHAAYGSDRTISLGGAFVVKAGKATYHIMPDFPPEEDLPFKDRKEVEKWLTFHDFDSPVVGLSVLHSADPGNKMGLRIEHTHAFSPSGKNAGGHYHFEAKGEEEVIEYEGYFNTAKTIYRVDNPNASDR</sequence>
<dbReference type="eggNOG" id="KOG4048">
    <property type="taxonomic scope" value="Eukaryota"/>
</dbReference>
<organism evidence="8 9">
    <name type="scientific">Colletotrichum sublineola</name>
    <name type="common">Sorghum anthracnose fungus</name>
    <dbReference type="NCBI Taxonomy" id="1173701"/>
    <lineage>
        <taxon>Eukaryota</taxon>
        <taxon>Fungi</taxon>
        <taxon>Dikarya</taxon>
        <taxon>Ascomycota</taxon>
        <taxon>Pezizomycotina</taxon>
        <taxon>Sordariomycetes</taxon>
        <taxon>Hypocreomycetidae</taxon>
        <taxon>Glomerellales</taxon>
        <taxon>Glomerellaceae</taxon>
        <taxon>Colletotrichum</taxon>
        <taxon>Colletotrichum graminicola species complex</taxon>
    </lineage>
</organism>
<name>A0A066X2A5_COLSU</name>
<dbReference type="PANTHER" id="PTHR13204:SF1">
    <property type="entry name" value="ESTER HYDROLASE C11ORF54"/>
    <property type="match status" value="1"/>
</dbReference>
<dbReference type="GO" id="GO:0016788">
    <property type="term" value="F:hydrolase activity, acting on ester bonds"/>
    <property type="evidence" value="ECO:0007669"/>
    <property type="project" value="TreeGrafter"/>
</dbReference>
<protein>
    <recommendedName>
        <fullName evidence="7">DUF1907 domain-containing protein</fullName>
    </recommendedName>
</protein>
<dbReference type="CDD" id="cd17298">
    <property type="entry name" value="DUF1907"/>
    <property type="match status" value="1"/>
</dbReference>
<dbReference type="SMART" id="SM01168">
    <property type="entry name" value="DUF1907"/>
    <property type="match status" value="1"/>
</dbReference>
<dbReference type="OrthoDB" id="5119241at2759"/>
<feature type="domain" description="DUF1907" evidence="7">
    <location>
        <begin position="19"/>
        <end position="311"/>
    </location>
</feature>
<keyword evidence="3" id="KW-0479">Metal-binding</keyword>
<evidence type="ECO:0000256" key="2">
    <source>
        <dbReference type="ARBA" id="ARBA00011245"/>
    </source>
</evidence>
<dbReference type="AlphaFoldDB" id="A0A066X2A5"/>
<dbReference type="Proteomes" id="UP000027238">
    <property type="component" value="Unassembled WGS sequence"/>
</dbReference>
<dbReference type="OMA" id="YHIMPDF"/>
<proteinExistence type="predicted"/>
<evidence type="ECO:0000256" key="1">
    <source>
        <dbReference type="ARBA" id="ARBA00004123"/>
    </source>
</evidence>
<evidence type="ECO:0000259" key="7">
    <source>
        <dbReference type="SMART" id="SM01168"/>
    </source>
</evidence>